<keyword evidence="4 8" id="KW-1133">Transmembrane helix</keyword>
<accession>A0A9J6BU17</accession>
<evidence type="ECO:0000256" key="4">
    <source>
        <dbReference type="ARBA" id="ARBA00022989"/>
    </source>
</evidence>
<dbReference type="PANTHER" id="PTHR42643">
    <property type="entry name" value="IONOTROPIC RECEPTOR 20A-RELATED"/>
    <property type="match status" value="1"/>
</dbReference>
<protein>
    <recommendedName>
        <fullName evidence="12">Ionotropic receptor</fullName>
    </recommendedName>
</protein>
<dbReference type="OrthoDB" id="8050636at2759"/>
<comment type="subcellular location">
    <subcellularLocation>
        <location evidence="1">Cell membrane</location>
        <topology evidence="1">Multi-pass membrane protein</topology>
    </subcellularLocation>
</comment>
<evidence type="ECO:0000256" key="5">
    <source>
        <dbReference type="ARBA" id="ARBA00023136"/>
    </source>
</evidence>
<dbReference type="InterPro" id="IPR052192">
    <property type="entry name" value="Insect_Ionotropic_Sensory_Rcpt"/>
</dbReference>
<keyword evidence="9" id="KW-0732">Signal</keyword>
<evidence type="ECO:0000256" key="8">
    <source>
        <dbReference type="SAM" id="Phobius"/>
    </source>
</evidence>
<gene>
    <name evidence="10" type="ORF">PVAND_003282</name>
</gene>
<keyword evidence="7" id="KW-0325">Glycoprotein</keyword>
<comment type="caution">
    <text evidence="10">The sequence shown here is derived from an EMBL/GenBank/DDBJ whole genome shotgun (WGS) entry which is preliminary data.</text>
</comment>
<feature type="chain" id="PRO_5039954329" description="Ionotropic receptor" evidence="9">
    <location>
        <begin position="19"/>
        <end position="650"/>
    </location>
</feature>
<feature type="transmembrane region" description="Helical" evidence="8">
    <location>
        <begin position="589"/>
        <end position="617"/>
    </location>
</feature>
<name>A0A9J6BU17_POLVA</name>
<keyword evidence="5 8" id="KW-0472">Membrane</keyword>
<dbReference type="GO" id="GO:0005886">
    <property type="term" value="C:plasma membrane"/>
    <property type="evidence" value="ECO:0007669"/>
    <property type="project" value="UniProtKB-SubCell"/>
</dbReference>
<dbReference type="Proteomes" id="UP001107558">
    <property type="component" value="Chromosome 3"/>
</dbReference>
<evidence type="ECO:0000313" key="10">
    <source>
        <dbReference type="EMBL" id="KAG5673218.1"/>
    </source>
</evidence>
<dbReference type="AlphaFoldDB" id="A0A9J6BU17"/>
<evidence type="ECO:0000256" key="6">
    <source>
        <dbReference type="ARBA" id="ARBA00023170"/>
    </source>
</evidence>
<evidence type="ECO:0000256" key="9">
    <source>
        <dbReference type="SAM" id="SignalP"/>
    </source>
</evidence>
<keyword evidence="11" id="KW-1185">Reference proteome</keyword>
<dbReference type="EMBL" id="JADBJN010000003">
    <property type="protein sequence ID" value="KAG5673218.1"/>
    <property type="molecule type" value="Genomic_DNA"/>
</dbReference>
<feature type="signal peptide" evidence="9">
    <location>
        <begin position="1"/>
        <end position="18"/>
    </location>
</feature>
<feature type="transmembrane region" description="Helical" evidence="8">
    <location>
        <begin position="413"/>
        <end position="430"/>
    </location>
</feature>
<sequence length="650" mass="76786">MNLTNFFLIFLFFKSSISTRSQKDLNVISTAISDIIKEFYIKPLIKFEFIVYGSFTHNLKDISNKVLSGTNQIYPTTFTHIEDIDNWKPSFNYSVFIFTSNVKNVDHFNKKKIKLTNKLPTTFKFIFYIDEDVDKFLINIKTKLRLSIGLTYIHDFEFFIVNEAKSIKLYTNIYHSNKSCNDRSLQELNSFNTSLEAWKESLQDYQHFRNFHGCLIAFAALLDENFYTDDLKEKVFDKTNKTFLKIIEKANKKELKYQGPLYEIFQTMAKLGSFTPYYQIYREQKGKDFFGNVLPQNNITFQLVIRSSNNILFGTKRSIFVTPHDSVLFYYVVNPNSKYSNYEKLLFAFDRTAWILFILTFSLTFLIIFIINQMSLSVRKIIYGKNVTMPGYNVISQFFGISQTQMPTENFPRIILIFFVYFCLIFRFCYQTRQFELMTNTMRKPLPNTLDDLLFYNYTIFIGKDQEFMDLHEEFLHGRKSPKLIQISMQEFNLKYLEAAENSGQKFAFLVSENKHLFYNISYKKSLFAMNGEKITKSHAFYLPQYNMVHSLMNDAVNKLIPNGILKHLSDYAKWFFTRKFIEDPLDPLIVLSLFDLEYGFVIWLFACGSASLVFIIEVLKPFTERILKISIGLYYFLKLLRMRLSAYHG</sequence>
<evidence type="ECO:0000256" key="3">
    <source>
        <dbReference type="ARBA" id="ARBA00022692"/>
    </source>
</evidence>
<evidence type="ECO:0000256" key="1">
    <source>
        <dbReference type="ARBA" id="ARBA00004651"/>
    </source>
</evidence>
<keyword evidence="3 8" id="KW-0812">Transmembrane</keyword>
<evidence type="ECO:0000256" key="2">
    <source>
        <dbReference type="ARBA" id="ARBA00022475"/>
    </source>
</evidence>
<keyword evidence="6" id="KW-0675">Receptor</keyword>
<evidence type="ECO:0000256" key="7">
    <source>
        <dbReference type="ARBA" id="ARBA00023180"/>
    </source>
</evidence>
<reference evidence="10" key="1">
    <citation type="submission" date="2021-03" db="EMBL/GenBank/DDBJ databases">
        <title>Chromosome level genome of the anhydrobiotic midge Polypedilum vanderplanki.</title>
        <authorList>
            <person name="Yoshida Y."/>
            <person name="Kikawada T."/>
            <person name="Gusev O."/>
        </authorList>
    </citation>
    <scope>NUCLEOTIDE SEQUENCE</scope>
    <source>
        <strain evidence="10">NIAS01</strain>
        <tissue evidence="10">Whole body or cell culture</tissue>
    </source>
</reference>
<feature type="transmembrane region" description="Helical" evidence="8">
    <location>
        <begin position="353"/>
        <end position="371"/>
    </location>
</feature>
<dbReference type="PANTHER" id="PTHR42643:SF24">
    <property type="entry name" value="IONOTROPIC RECEPTOR 60A"/>
    <property type="match status" value="1"/>
</dbReference>
<evidence type="ECO:0008006" key="12">
    <source>
        <dbReference type="Google" id="ProtNLM"/>
    </source>
</evidence>
<proteinExistence type="predicted"/>
<evidence type="ECO:0000313" key="11">
    <source>
        <dbReference type="Proteomes" id="UP001107558"/>
    </source>
</evidence>
<organism evidence="10 11">
    <name type="scientific">Polypedilum vanderplanki</name>
    <name type="common">Sleeping chironomid midge</name>
    <dbReference type="NCBI Taxonomy" id="319348"/>
    <lineage>
        <taxon>Eukaryota</taxon>
        <taxon>Metazoa</taxon>
        <taxon>Ecdysozoa</taxon>
        <taxon>Arthropoda</taxon>
        <taxon>Hexapoda</taxon>
        <taxon>Insecta</taxon>
        <taxon>Pterygota</taxon>
        <taxon>Neoptera</taxon>
        <taxon>Endopterygota</taxon>
        <taxon>Diptera</taxon>
        <taxon>Nematocera</taxon>
        <taxon>Chironomoidea</taxon>
        <taxon>Chironomidae</taxon>
        <taxon>Chironominae</taxon>
        <taxon>Polypedilum</taxon>
        <taxon>Polypedilum</taxon>
    </lineage>
</organism>
<keyword evidence="2" id="KW-1003">Cell membrane</keyword>